<dbReference type="Proteomes" id="UP000215127">
    <property type="component" value="Chromosome 3"/>
</dbReference>
<dbReference type="InterPro" id="IPR018501">
    <property type="entry name" value="DDT_dom"/>
</dbReference>
<keyword evidence="8" id="KW-1185">Reference proteome</keyword>
<evidence type="ECO:0000256" key="3">
    <source>
        <dbReference type="PROSITE-ProRule" id="PRU00475"/>
    </source>
</evidence>
<dbReference type="AlphaFoldDB" id="A0A1X7RM55"/>
<dbReference type="PANTHER" id="PTHR32075:SF6">
    <property type="entry name" value="ISWI CHROMATIN-REMODELING COMPLEX SUBUNIT YPL216W-RELATED"/>
    <property type="match status" value="1"/>
</dbReference>
<evidence type="ECO:0000259" key="6">
    <source>
        <dbReference type="PROSITE" id="PS51136"/>
    </source>
</evidence>
<protein>
    <recommendedName>
        <fullName evidence="9">WAC domain-containing protein</fullName>
    </recommendedName>
</protein>
<dbReference type="InterPro" id="IPR013136">
    <property type="entry name" value="WSTF_Acf1_Cbp146"/>
</dbReference>
<dbReference type="GO" id="GO:0005634">
    <property type="term" value="C:nucleus"/>
    <property type="evidence" value="ECO:0007669"/>
    <property type="project" value="UniProtKB-SubCell"/>
</dbReference>
<reference evidence="7 8" key="1">
    <citation type="submission" date="2016-06" db="EMBL/GenBank/DDBJ databases">
        <authorList>
            <person name="Kjaerup R.B."/>
            <person name="Dalgaard T.S."/>
            <person name="Juul-Madsen H.R."/>
        </authorList>
    </citation>
    <scope>NUCLEOTIDE SEQUENCE [LARGE SCALE GENOMIC DNA]</scope>
</reference>
<gene>
    <name evidence="7" type="ORF">ZT3D7_G3674</name>
</gene>
<dbReference type="GO" id="GO:0000785">
    <property type="term" value="C:chromatin"/>
    <property type="evidence" value="ECO:0007669"/>
    <property type="project" value="UniProtKB-ARBA"/>
</dbReference>
<feature type="compositionally biased region" description="Basic residues" evidence="4">
    <location>
        <begin position="656"/>
        <end position="666"/>
    </location>
</feature>
<dbReference type="Pfam" id="PF10537">
    <property type="entry name" value="WAC_Acf1_DNA_bd"/>
    <property type="match status" value="1"/>
</dbReference>
<dbReference type="InterPro" id="IPR028941">
    <property type="entry name" value="WHIM2_dom"/>
</dbReference>
<accession>A0A1X7RM55</accession>
<name>A0A1X7RM55_ZYMT9</name>
<evidence type="ECO:0000313" key="8">
    <source>
        <dbReference type="Proteomes" id="UP000215127"/>
    </source>
</evidence>
<dbReference type="GO" id="GO:0031509">
    <property type="term" value="P:subtelomeric heterochromatin formation"/>
    <property type="evidence" value="ECO:0007669"/>
    <property type="project" value="TreeGrafter"/>
</dbReference>
<feature type="region of interest" description="Disordered" evidence="4">
    <location>
        <begin position="922"/>
        <end position="960"/>
    </location>
</feature>
<feature type="domain" description="DDT" evidence="5">
    <location>
        <begin position="351"/>
        <end position="414"/>
    </location>
</feature>
<feature type="region of interest" description="Disordered" evidence="4">
    <location>
        <begin position="419"/>
        <end position="453"/>
    </location>
</feature>
<dbReference type="STRING" id="1276538.A0A1X7RM55"/>
<evidence type="ECO:0008006" key="9">
    <source>
        <dbReference type="Google" id="ProtNLM"/>
    </source>
</evidence>
<feature type="compositionally biased region" description="Basic residues" evidence="4">
    <location>
        <begin position="926"/>
        <end position="938"/>
    </location>
</feature>
<dbReference type="GO" id="GO:0000781">
    <property type="term" value="C:chromosome, telomeric region"/>
    <property type="evidence" value="ECO:0007669"/>
    <property type="project" value="GOC"/>
</dbReference>
<feature type="domain" description="WAC" evidence="6">
    <location>
        <begin position="22"/>
        <end position="129"/>
    </location>
</feature>
<organism evidence="7 8">
    <name type="scientific">Zymoseptoria tritici (strain ST99CH_3D7)</name>
    <dbReference type="NCBI Taxonomy" id="1276538"/>
    <lineage>
        <taxon>Eukaryota</taxon>
        <taxon>Fungi</taxon>
        <taxon>Dikarya</taxon>
        <taxon>Ascomycota</taxon>
        <taxon>Pezizomycotina</taxon>
        <taxon>Dothideomycetes</taxon>
        <taxon>Dothideomycetidae</taxon>
        <taxon>Mycosphaerellales</taxon>
        <taxon>Mycosphaerellaceae</taxon>
        <taxon>Zymoseptoria</taxon>
    </lineage>
</organism>
<proteinExistence type="predicted"/>
<feature type="compositionally biased region" description="Acidic residues" evidence="4">
    <location>
        <begin position="427"/>
        <end position="438"/>
    </location>
</feature>
<evidence type="ECO:0000256" key="2">
    <source>
        <dbReference type="ARBA" id="ARBA00023242"/>
    </source>
</evidence>
<feature type="compositionally biased region" description="Basic and acidic residues" evidence="4">
    <location>
        <begin position="667"/>
        <end position="686"/>
    </location>
</feature>
<dbReference type="EMBL" id="LT853694">
    <property type="protein sequence ID" value="SMQ48524.1"/>
    <property type="molecule type" value="Genomic_DNA"/>
</dbReference>
<feature type="region of interest" description="Disordered" evidence="4">
    <location>
        <begin position="633"/>
        <end position="686"/>
    </location>
</feature>
<dbReference type="Pfam" id="PF15613">
    <property type="entry name" value="WSD"/>
    <property type="match status" value="1"/>
</dbReference>
<evidence type="ECO:0000256" key="4">
    <source>
        <dbReference type="SAM" id="MobiDB-lite"/>
    </source>
</evidence>
<evidence type="ECO:0000256" key="1">
    <source>
        <dbReference type="ARBA" id="ARBA00004123"/>
    </source>
</evidence>
<evidence type="ECO:0000259" key="5">
    <source>
        <dbReference type="PROSITE" id="PS50827"/>
    </source>
</evidence>
<dbReference type="PANTHER" id="PTHR32075">
    <property type="entry name" value="ISWI CHROMATIN-REMODELING COMPLEX SUBUNIT YPL216W-RELATED"/>
    <property type="match status" value="1"/>
</dbReference>
<keyword evidence="2 3" id="KW-0539">Nucleus</keyword>
<comment type="subcellular location">
    <subcellularLocation>
        <location evidence="1 3">Nucleus</location>
    </subcellularLocation>
</comment>
<dbReference type="Pfam" id="PF02791">
    <property type="entry name" value="DDT"/>
    <property type="match status" value="1"/>
</dbReference>
<dbReference type="PROSITE" id="PS51136">
    <property type="entry name" value="WAC"/>
    <property type="match status" value="1"/>
</dbReference>
<dbReference type="PROSITE" id="PS50827">
    <property type="entry name" value="DDT"/>
    <property type="match status" value="1"/>
</dbReference>
<sequence>MVLNKRKPVHLIPQPTNLTDTTEVFVMKGTDEVFTDYEKYIKRFDWLNQKKFTDAVNGKSGLTYWDALQSETKSSKVIENVFPEVLRDPILRKVQFSTISRMDELVNTIFDEFKHDFFPGEDVSVLFDSGEQLQGVIREKAKFPMIRAADGSIQREPFSRYFVRISESSNDEALADDKHIRRDRKVFTKQNLRSFLKNSLQREAWTGAPWLVKEHLAIHYRLPMEIPAHLLQDARLLMHKQQALAVRPPKGRKSKNLTAQDFSRMSSDEARMHMNHQQQHPGAAQHQHVQNNAQVQIRPPAPPPIKYPIEDLDVAPKRNGVTRPELKFFTEEMDKYVRGNRKTSSFQGIDMESLGMLLEVWNTLNVQCEVYVLDSFTFDDFVDAMSYSNLDTPCELLDEIHCAVLKLFLDKDGNVTVKDLPKKPEEGGDESEVQDESEVSTPAEDVPARSTRSRLSIMESAADTVQNPGERGNRAAGMLSDRDWKERLFTGEFEDGGWQVILVGVLYQLSLNSRFKDRCNEILAELAPMEMEPNQQTALVQYADLDIKLRISALQMLTILTIRTDTVKTFLEACMEDMTDVRKKKIELQRAKKAAAEEFAAKDQERKILLPEHMPESPKLEESVVSVEHDITEDTIELNGGGSTDGDDEAAANGRSLRRGNDRKRKRDEEAARREKIKAEKAEAAKKETKAAKEFRKLVNEVEELRKKIIHLEEQIDECDSDLREANVQRTKVLGKDRFCNRYYWFERNGQPFGGLPTSSTSSYGYANGRIWVQGPDDMEREGFIDRPKPEQNEYHARFRCTVPERRQQEEGATILANASEWGFYDNPDHLDALIGWLDERGERERALRKELMAWRDKIVQYMNAYHDFVASEEKKKVEEEETKEVALATRINTRHKVAEEKAEDVERCCRWTNTMALTELEHIHSRPGKGKEKKGKKGVAVPVSRSGKPATRQGERYKF</sequence>
<evidence type="ECO:0000313" key="7">
    <source>
        <dbReference type="EMBL" id="SMQ48524.1"/>
    </source>
</evidence>